<sequence>MRSPTTTSGSENEHENENEHESENDGGPRTTPVGCRPVVHSSTSCANVFSAH</sequence>
<gene>
    <name evidence="2" type="ORF">HSB1_20970</name>
</gene>
<comment type="caution">
    <text evidence="2">The sequence shown here is derived from an EMBL/GenBank/DDBJ whole genome shotgun (WGS) entry which is preliminary data.</text>
</comment>
<accession>J3JG97</accession>
<evidence type="ECO:0000313" key="2">
    <source>
        <dbReference type="EMBL" id="EJN59939.1"/>
    </source>
</evidence>
<evidence type="ECO:0000256" key="1">
    <source>
        <dbReference type="SAM" id="MobiDB-lite"/>
    </source>
</evidence>
<feature type="region of interest" description="Disordered" evidence="1">
    <location>
        <begin position="1"/>
        <end position="39"/>
    </location>
</feature>
<dbReference type="AlphaFoldDB" id="J3JG97"/>
<proteinExistence type="predicted"/>
<organism evidence="2 3">
    <name type="scientific">Halogranum salarium B-1</name>
    <dbReference type="NCBI Taxonomy" id="1210908"/>
    <lineage>
        <taxon>Archaea</taxon>
        <taxon>Methanobacteriati</taxon>
        <taxon>Methanobacteriota</taxon>
        <taxon>Stenosarchaea group</taxon>
        <taxon>Halobacteria</taxon>
        <taxon>Halobacteriales</taxon>
        <taxon>Haloferacaceae</taxon>
    </lineage>
</organism>
<name>J3JG97_9EURY</name>
<dbReference type="Proteomes" id="UP000007813">
    <property type="component" value="Unassembled WGS sequence"/>
</dbReference>
<evidence type="ECO:0000313" key="3">
    <source>
        <dbReference type="Proteomes" id="UP000007813"/>
    </source>
</evidence>
<reference evidence="2 3" key="1">
    <citation type="journal article" date="2012" name="J. Bacteriol.">
        <title>Draft Genome Sequence of the Extremely Halophilic Archaeon Halogranum salarium B-1T.</title>
        <authorList>
            <person name="Kim K.K."/>
            <person name="Lee K.C."/>
            <person name="Lee J.S."/>
        </authorList>
    </citation>
    <scope>NUCLEOTIDE SEQUENCE [LARGE SCALE GENOMIC DNA]</scope>
    <source>
        <strain evidence="2 3">B-1</strain>
    </source>
</reference>
<protein>
    <submittedName>
        <fullName evidence="2">Uncharacterized protein</fullName>
    </submittedName>
</protein>
<feature type="compositionally biased region" description="Basic and acidic residues" evidence="1">
    <location>
        <begin position="11"/>
        <end position="23"/>
    </location>
</feature>
<dbReference type="EMBL" id="ALJD01000004">
    <property type="protein sequence ID" value="EJN59939.1"/>
    <property type="molecule type" value="Genomic_DNA"/>
</dbReference>